<name>F6ELC8_HOYSD</name>
<reference evidence="2 3" key="1">
    <citation type="journal article" date="2011" name="J. Bacteriol.">
        <title>Complete genome sequence of Amycolicicoccus subflavus DQS3-9A1T, an actinomycete isolated from crude oil-polluted soil.</title>
        <authorList>
            <person name="Cai M."/>
            <person name="Chen W.M."/>
            <person name="Nie Y."/>
            <person name="Chi C.Q."/>
            <person name="Wang Y.N."/>
            <person name="Tang Y.Q."/>
            <person name="Li G.Y."/>
            <person name="Wu X.L."/>
        </authorList>
    </citation>
    <scope>NUCLEOTIDE SEQUENCE [LARGE SCALE GENOMIC DNA]</scope>
    <source>
        <strain evidence="3">DSM 45089 / DQS3-9A1</strain>
    </source>
</reference>
<accession>F6ELC8</accession>
<protein>
    <submittedName>
        <fullName evidence="2">Uncharacterized protein</fullName>
    </submittedName>
</protein>
<dbReference type="KEGG" id="asd:AS9A_0766"/>
<dbReference type="Proteomes" id="UP000009235">
    <property type="component" value="Chromosome"/>
</dbReference>
<organism evidence="2 3">
    <name type="scientific">Hoyosella subflava (strain DSM 45089 / JCM 17490 / NBRC 109087 / DQS3-9A1)</name>
    <name type="common">Amycolicicoccus subflavus</name>
    <dbReference type="NCBI Taxonomy" id="443218"/>
    <lineage>
        <taxon>Bacteria</taxon>
        <taxon>Bacillati</taxon>
        <taxon>Actinomycetota</taxon>
        <taxon>Actinomycetes</taxon>
        <taxon>Mycobacteriales</taxon>
        <taxon>Hoyosellaceae</taxon>
        <taxon>Hoyosella</taxon>
    </lineage>
</organism>
<dbReference type="AlphaFoldDB" id="F6ELC8"/>
<sequence>MAAATSAAITATSQEGRALNRNDVTVTVATSGAGAKRTAASRLEPELLSIRSDADKHHQVPPLLSVLTHSVR</sequence>
<gene>
    <name evidence="2" type="ordered locus">AS9A_0766</name>
</gene>
<proteinExistence type="predicted"/>
<dbReference type="EMBL" id="CP002786">
    <property type="protein sequence ID" value="AEF39220.1"/>
    <property type="molecule type" value="Genomic_DNA"/>
</dbReference>
<feature type="compositionally biased region" description="Low complexity" evidence="1">
    <location>
        <begin position="1"/>
        <end position="13"/>
    </location>
</feature>
<feature type="region of interest" description="Disordered" evidence="1">
    <location>
        <begin position="1"/>
        <end position="21"/>
    </location>
</feature>
<evidence type="ECO:0000313" key="2">
    <source>
        <dbReference type="EMBL" id="AEF39220.1"/>
    </source>
</evidence>
<evidence type="ECO:0000256" key="1">
    <source>
        <dbReference type="SAM" id="MobiDB-lite"/>
    </source>
</evidence>
<dbReference type="RefSeq" id="WP_013805569.1">
    <property type="nucleotide sequence ID" value="NC_015564.1"/>
</dbReference>
<dbReference type="HOGENOM" id="CLU_2713483_0_0_11"/>
<keyword evidence="3" id="KW-1185">Reference proteome</keyword>
<evidence type="ECO:0000313" key="3">
    <source>
        <dbReference type="Proteomes" id="UP000009235"/>
    </source>
</evidence>
<feature type="region of interest" description="Disordered" evidence="1">
    <location>
        <begin position="50"/>
        <end position="72"/>
    </location>
</feature>